<reference evidence="3" key="1">
    <citation type="submission" date="2023-06" db="EMBL/GenBank/DDBJ databases">
        <title>Genome-scale phylogeny and comparative genomics of the fungal order Sordariales.</title>
        <authorList>
            <consortium name="Lawrence Berkeley National Laboratory"/>
            <person name="Hensen N."/>
            <person name="Bonometti L."/>
            <person name="Westerberg I."/>
            <person name="Brannstrom I.O."/>
            <person name="Guillou S."/>
            <person name="Cros-Aarteil S."/>
            <person name="Calhoun S."/>
            <person name="Haridas S."/>
            <person name="Kuo A."/>
            <person name="Mondo S."/>
            <person name="Pangilinan J."/>
            <person name="Riley R."/>
            <person name="Labutti K."/>
            <person name="Andreopoulos B."/>
            <person name="Lipzen A."/>
            <person name="Chen C."/>
            <person name="Yanf M."/>
            <person name="Daum C."/>
            <person name="Ng V."/>
            <person name="Clum A."/>
            <person name="Steindorff A."/>
            <person name="Ohm R."/>
            <person name="Martin F."/>
            <person name="Silar P."/>
            <person name="Natvig D."/>
            <person name="Lalanne C."/>
            <person name="Gautier V."/>
            <person name="Ament-Velasquez S.L."/>
            <person name="Kruys A."/>
            <person name="Hutchinson M.I."/>
            <person name="Powell A.J."/>
            <person name="Barry K."/>
            <person name="Miller A.N."/>
            <person name="Grigoriev I.V."/>
            <person name="Debuchy R."/>
            <person name="Gladieux P."/>
            <person name="Thoren M.H."/>
            <person name="Johannesson H."/>
        </authorList>
    </citation>
    <scope>NUCLEOTIDE SEQUENCE</scope>
    <source>
        <strain evidence="3">8032-3</strain>
    </source>
</reference>
<sequence>MAQCGGKHGWRGATAVLVGGVLTICPAGVNGTGTRDIYFIPSCPTLLHVNYQGSYTRYSWSIFQVELFPRNTQLTPPIMAAIMAPVPRIFFCVIEPLVVGFAALGIIHNPAKHSTGLLSYLPPPPNEVADTEKLAIMELGNMMLLIAGLVAIIMWTSRDPRTVHLTVAAMALVDIPHWGAAIWVLGWERLVNFGSWSPELVTQMVGPLVTFTFKVAYLMGWLAKDRVPTGEKKKA</sequence>
<protein>
    <recommendedName>
        <fullName evidence="2">DUF7704 domain-containing protein</fullName>
    </recommendedName>
</protein>
<evidence type="ECO:0000313" key="3">
    <source>
        <dbReference type="EMBL" id="KAK1762840.1"/>
    </source>
</evidence>
<keyword evidence="1" id="KW-0812">Transmembrane</keyword>
<dbReference type="Pfam" id="PF24803">
    <property type="entry name" value="DUF7704"/>
    <property type="match status" value="1"/>
</dbReference>
<dbReference type="EMBL" id="MU839033">
    <property type="protein sequence ID" value="KAK1762840.1"/>
    <property type="molecule type" value="Genomic_DNA"/>
</dbReference>
<dbReference type="Proteomes" id="UP001244011">
    <property type="component" value="Unassembled WGS sequence"/>
</dbReference>
<name>A0AAJ0FJ78_9PEZI</name>
<feature type="transmembrane region" description="Helical" evidence="1">
    <location>
        <begin position="89"/>
        <end position="108"/>
    </location>
</feature>
<feature type="domain" description="DUF7704" evidence="2">
    <location>
        <begin position="81"/>
        <end position="222"/>
    </location>
</feature>
<dbReference type="PANTHER" id="PTHR37019">
    <property type="entry name" value="CHROMOSOME 1, WHOLE GENOME SHOTGUN SEQUENCE"/>
    <property type="match status" value="1"/>
</dbReference>
<dbReference type="AlphaFoldDB" id="A0AAJ0FJ78"/>
<keyword evidence="1" id="KW-1133">Transmembrane helix</keyword>
<evidence type="ECO:0000256" key="1">
    <source>
        <dbReference type="SAM" id="Phobius"/>
    </source>
</evidence>
<feature type="transmembrane region" description="Helical" evidence="1">
    <location>
        <begin position="204"/>
        <end position="223"/>
    </location>
</feature>
<organism evidence="3 4">
    <name type="scientific">Phialemonium atrogriseum</name>
    <dbReference type="NCBI Taxonomy" id="1093897"/>
    <lineage>
        <taxon>Eukaryota</taxon>
        <taxon>Fungi</taxon>
        <taxon>Dikarya</taxon>
        <taxon>Ascomycota</taxon>
        <taxon>Pezizomycotina</taxon>
        <taxon>Sordariomycetes</taxon>
        <taxon>Sordariomycetidae</taxon>
        <taxon>Cephalothecales</taxon>
        <taxon>Cephalothecaceae</taxon>
        <taxon>Phialemonium</taxon>
    </lineage>
</organism>
<gene>
    <name evidence="3" type="ORF">QBC33DRAFT_551196</name>
</gene>
<feature type="transmembrane region" description="Helical" evidence="1">
    <location>
        <begin position="134"/>
        <end position="155"/>
    </location>
</feature>
<dbReference type="InterPro" id="IPR056121">
    <property type="entry name" value="DUF7704"/>
</dbReference>
<accession>A0AAJ0FJ78</accession>
<feature type="transmembrane region" description="Helical" evidence="1">
    <location>
        <begin position="162"/>
        <end position="184"/>
    </location>
</feature>
<dbReference type="PANTHER" id="PTHR37019:SF2">
    <property type="entry name" value="EXPERA DOMAIN-CONTAINING PROTEIN"/>
    <property type="match status" value="1"/>
</dbReference>
<proteinExistence type="predicted"/>
<dbReference type="GeneID" id="85312334"/>
<evidence type="ECO:0000259" key="2">
    <source>
        <dbReference type="Pfam" id="PF24803"/>
    </source>
</evidence>
<dbReference type="RefSeq" id="XP_060279053.1">
    <property type="nucleotide sequence ID" value="XM_060429147.1"/>
</dbReference>
<evidence type="ECO:0000313" key="4">
    <source>
        <dbReference type="Proteomes" id="UP001244011"/>
    </source>
</evidence>
<keyword evidence="1" id="KW-0472">Membrane</keyword>
<comment type="caution">
    <text evidence="3">The sequence shown here is derived from an EMBL/GenBank/DDBJ whole genome shotgun (WGS) entry which is preliminary data.</text>
</comment>
<keyword evidence="4" id="KW-1185">Reference proteome</keyword>